<comment type="subcellular location">
    <subcellularLocation>
        <location evidence="2">Cell envelope</location>
    </subcellularLocation>
    <subcellularLocation>
        <location evidence="1">Membrane</location>
        <topology evidence="1">Multi-pass membrane protein</topology>
    </subcellularLocation>
</comment>
<evidence type="ECO:0000256" key="3">
    <source>
        <dbReference type="ARBA" id="ARBA00022692"/>
    </source>
</evidence>
<name>A0A7X1E4Z3_9BACT</name>
<evidence type="ECO:0000256" key="8">
    <source>
        <dbReference type="ARBA" id="ARBA00023235"/>
    </source>
</evidence>
<comment type="caution">
    <text evidence="11">The sequence shown here is derived from an EMBL/GenBank/DDBJ whole genome shotgun (WGS) entry which is preliminary data.</text>
</comment>
<dbReference type="GO" id="GO:0016020">
    <property type="term" value="C:membrane"/>
    <property type="evidence" value="ECO:0007669"/>
    <property type="project" value="UniProtKB-SubCell"/>
</dbReference>
<evidence type="ECO:0000256" key="1">
    <source>
        <dbReference type="ARBA" id="ARBA00004141"/>
    </source>
</evidence>
<feature type="compositionally biased region" description="Polar residues" evidence="9">
    <location>
        <begin position="34"/>
        <end position="45"/>
    </location>
</feature>
<dbReference type="RefSeq" id="WP_185693297.1">
    <property type="nucleotide sequence ID" value="NZ_JACHVA010000101.1"/>
</dbReference>
<keyword evidence="12" id="KW-1185">Reference proteome</keyword>
<keyword evidence="6" id="KW-0472">Membrane</keyword>
<dbReference type="Proteomes" id="UP000525652">
    <property type="component" value="Unassembled WGS sequence"/>
</dbReference>
<evidence type="ECO:0000256" key="9">
    <source>
        <dbReference type="SAM" id="MobiDB-lite"/>
    </source>
</evidence>
<keyword evidence="3" id="KW-0812">Transmembrane</keyword>
<organism evidence="11 12">
    <name type="scientific">Puniceicoccus vermicola</name>
    <dbReference type="NCBI Taxonomy" id="388746"/>
    <lineage>
        <taxon>Bacteria</taxon>
        <taxon>Pseudomonadati</taxon>
        <taxon>Verrucomicrobiota</taxon>
        <taxon>Opitutia</taxon>
        <taxon>Puniceicoccales</taxon>
        <taxon>Puniceicoccaceae</taxon>
        <taxon>Puniceicoccus</taxon>
    </lineage>
</organism>
<evidence type="ECO:0000256" key="5">
    <source>
        <dbReference type="ARBA" id="ARBA00022989"/>
    </source>
</evidence>
<dbReference type="InterPro" id="IPR008929">
    <property type="entry name" value="Chondroitin_lyas"/>
</dbReference>
<proteinExistence type="predicted"/>
<dbReference type="EMBL" id="JACHVA010000101">
    <property type="protein sequence ID" value="MBC2602631.1"/>
    <property type="molecule type" value="Genomic_DNA"/>
</dbReference>
<evidence type="ECO:0000256" key="2">
    <source>
        <dbReference type="ARBA" id="ARBA00004196"/>
    </source>
</evidence>
<dbReference type="Gene3D" id="2.70.98.70">
    <property type="match status" value="1"/>
</dbReference>
<dbReference type="SUPFAM" id="SSF48230">
    <property type="entry name" value="Chondroitin AC/alginate lyase"/>
    <property type="match status" value="1"/>
</dbReference>
<dbReference type="InterPro" id="IPR052447">
    <property type="entry name" value="Dermatan-Sulfate_Isomerase"/>
</dbReference>
<keyword evidence="8" id="KW-0413">Isomerase</keyword>
<keyword evidence="4" id="KW-0732">Signal</keyword>
<evidence type="ECO:0000313" key="11">
    <source>
        <dbReference type="EMBL" id="MBC2602631.1"/>
    </source>
</evidence>
<dbReference type="GO" id="GO:0030313">
    <property type="term" value="C:cell envelope"/>
    <property type="evidence" value="ECO:0007669"/>
    <property type="project" value="UniProtKB-SubCell"/>
</dbReference>
<dbReference type="InterPro" id="IPR012480">
    <property type="entry name" value="Hepar_II_III_C"/>
</dbReference>
<evidence type="ECO:0000313" key="12">
    <source>
        <dbReference type="Proteomes" id="UP000525652"/>
    </source>
</evidence>
<feature type="region of interest" description="Disordered" evidence="9">
    <location>
        <begin position="21"/>
        <end position="47"/>
    </location>
</feature>
<feature type="domain" description="Heparinase II/III-like C-terminal" evidence="10">
    <location>
        <begin position="408"/>
        <end position="590"/>
    </location>
</feature>
<dbReference type="Gene3D" id="1.50.10.100">
    <property type="entry name" value="Chondroitin AC/alginate lyase"/>
    <property type="match status" value="1"/>
</dbReference>
<gene>
    <name evidence="11" type="ORF">H5P30_12685</name>
</gene>
<dbReference type="Pfam" id="PF07940">
    <property type="entry name" value="Hepar_II_III_C"/>
    <property type="match status" value="1"/>
</dbReference>
<protein>
    <submittedName>
        <fullName evidence="11">Heparinase II/III family protein</fullName>
    </submittedName>
</protein>
<evidence type="ECO:0000256" key="4">
    <source>
        <dbReference type="ARBA" id="ARBA00022729"/>
    </source>
</evidence>
<dbReference type="PANTHER" id="PTHR15532:SF5">
    <property type="entry name" value="SULFOTRANSFERASE DOMAIN-CONTAINING PROTEIN"/>
    <property type="match status" value="1"/>
</dbReference>
<keyword evidence="7" id="KW-0325">Glycoprotein</keyword>
<accession>A0A7X1E4Z3</accession>
<reference evidence="11 12" key="1">
    <citation type="submission" date="2020-07" db="EMBL/GenBank/DDBJ databases">
        <authorList>
            <person name="Feng X."/>
        </authorList>
    </citation>
    <scope>NUCLEOTIDE SEQUENCE [LARGE SCALE GENOMIC DNA]</scope>
    <source>
        <strain evidence="11 12">JCM14086</strain>
    </source>
</reference>
<dbReference type="PANTHER" id="PTHR15532">
    <property type="match status" value="1"/>
</dbReference>
<evidence type="ECO:0000256" key="7">
    <source>
        <dbReference type="ARBA" id="ARBA00023180"/>
    </source>
</evidence>
<evidence type="ECO:0000256" key="6">
    <source>
        <dbReference type="ARBA" id="ARBA00023136"/>
    </source>
</evidence>
<keyword evidence="5" id="KW-1133">Transmembrane helix</keyword>
<dbReference type="AlphaFoldDB" id="A0A7X1E4Z3"/>
<evidence type="ECO:0000259" key="10">
    <source>
        <dbReference type="Pfam" id="PF07940"/>
    </source>
</evidence>
<sequence>MEKIIPILALCLGTILTQQSTGCTGDATEGPKTANPTPSRPQASEDSFFATGKQPHLFVHSPQQWELLQTRLNKEPYASEIARLRTSLEARMDRFDWEQDTEPRPNNAMSDLRPAGDFIAALSFLYRLEQREEDLEALLETVNYVLNLPAWGVHKYGGPNVDLAGAHVMFGLSLAYDWCGPDLPSEVTATIQEELLARATQMAEFVNGKGLPGYQNNHNALRLLGLISVGVSLRNEDPRAQAIIHKAMEVAAPTFEALSHTDGFFAAEGVPYWQYGLSALVPIGVIAKENLGIDWFRGNQGLENVPLAQAYFLLPPESRLVETNSAGLTRPRLDVLNFGDGPSKSWHDYTKYMTYLAREYRSGLAQWLSDENRRNITGHNPLTRFLGLIWYDPKVQPQSPENLPTQHWFKEQGIFLWRSSWTGNGTVIGIKSTPPGGRFTTETYPFNPGSSHSQPDAGTFLVFGNRSWLIAPPGYTKDRQTSYANTLLVNGNSQIGSNDNWLHTDAYAREKRFPRIVSVDTNHQITRIQCDLTPAYRDPGLIRCTRTFYLVDATTWIIIDEIHHQSPATAEAIFHSESSFFLTDSLHARTSVGDSEFNVTMLPLEKTDASLIVKEQIEWMKKEGKIRKNVLTVQAQPGTQLKWATLFQLVNPKDMSGQLTLDASTGSVIYEKNGHSEILD</sequence>
<dbReference type="GO" id="GO:0047757">
    <property type="term" value="F:chondroitin-glucuronate 5-epimerase activity"/>
    <property type="evidence" value="ECO:0007669"/>
    <property type="project" value="TreeGrafter"/>
</dbReference>
<dbReference type="GO" id="GO:0016829">
    <property type="term" value="F:lyase activity"/>
    <property type="evidence" value="ECO:0007669"/>
    <property type="project" value="InterPro"/>
</dbReference>